<dbReference type="InterPro" id="IPR044822">
    <property type="entry name" value="Myb_DNA-bind_4"/>
</dbReference>
<dbReference type="CDD" id="cd22343">
    <property type="entry name" value="PDDEXK_lambda_exonuclease-like"/>
    <property type="match status" value="1"/>
</dbReference>
<dbReference type="PANTHER" id="PTHR47526">
    <property type="entry name" value="ATP-DEPENDENT DNA HELICASE"/>
    <property type="match status" value="1"/>
</dbReference>
<dbReference type="SUPFAM" id="SSF54001">
    <property type="entry name" value="Cysteine proteinases"/>
    <property type="match status" value="1"/>
</dbReference>
<dbReference type="Pfam" id="PF13837">
    <property type="entry name" value="Myb_DNA-bind_4"/>
    <property type="match status" value="1"/>
</dbReference>
<keyword evidence="1" id="KW-0862">Zinc</keyword>
<evidence type="ECO:0000259" key="3">
    <source>
        <dbReference type="PROSITE" id="PS50235"/>
    </source>
</evidence>
<dbReference type="EMBL" id="JAHWGI010001390">
    <property type="protein sequence ID" value="KAK3929249.1"/>
    <property type="molecule type" value="Genomic_DNA"/>
</dbReference>
<dbReference type="InterPro" id="IPR003034">
    <property type="entry name" value="SAP_dom"/>
</dbReference>
<accession>A0AAE1HXA2</accession>
<dbReference type="GO" id="GO:0004527">
    <property type="term" value="F:exonuclease activity"/>
    <property type="evidence" value="ECO:0007669"/>
    <property type="project" value="UniProtKB-KW"/>
</dbReference>
<keyword evidence="6" id="KW-0378">Hydrolase</keyword>
<protein>
    <submittedName>
        <fullName evidence="6">Exonuclease</fullName>
    </submittedName>
</protein>
<keyword evidence="6" id="KW-0269">Exonuclease</keyword>
<keyword evidence="6" id="KW-0540">Nuclease</keyword>
<proteinExistence type="predicted"/>
<keyword evidence="7" id="KW-1185">Reference proteome</keyword>
<dbReference type="SUPFAM" id="SSF52980">
    <property type="entry name" value="Restriction endonuclease-like"/>
    <property type="match status" value="1"/>
</dbReference>
<dbReference type="InterPro" id="IPR011335">
    <property type="entry name" value="Restrct_endonuc-II-like"/>
</dbReference>
<feature type="compositionally biased region" description="Basic residues" evidence="2">
    <location>
        <begin position="1049"/>
        <end position="1058"/>
    </location>
</feature>
<reference evidence="6" key="2">
    <citation type="journal article" date="2023" name="BMC Genomics">
        <title>Pest status, molecular evolution, and epigenetic factors derived from the genome assembly of Frankliniella fusca, a thysanopteran phytovirus vector.</title>
        <authorList>
            <person name="Catto M.A."/>
            <person name="Labadie P.E."/>
            <person name="Jacobson A.L."/>
            <person name="Kennedy G.G."/>
            <person name="Srinivasan R."/>
            <person name="Hunt B.G."/>
        </authorList>
    </citation>
    <scope>NUCLEOTIDE SEQUENCE</scope>
    <source>
        <strain evidence="6">PL_HMW_Pooled</strain>
    </source>
</reference>
<feature type="domain" description="SWIM-type" evidence="5">
    <location>
        <begin position="1273"/>
        <end position="1311"/>
    </location>
</feature>
<dbReference type="Gene3D" id="3.90.320.10">
    <property type="match status" value="1"/>
</dbReference>
<dbReference type="PROSITE" id="PS50235">
    <property type="entry name" value="USP_3"/>
    <property type="match status" value="1"/>
</dbReference>
<evidence type="ECO:0000256" key="1">
    <source>
        <dbReference type="PROSITE-ProRule" id="PRU00325"/>
    </source>
</evidence>
<feature type="region of interest" description="Disordered" evidence="2">
    <location>
        <begin position="974"/>
        <end position="1062"/>
    </location>
</feature>
<evidence type="ECO:0000313" key="7">
    <source>
        <dbReference type="Proteomes" id="UP001219518"/>
    </source>
</evidence>
<dbReference type="GO" id="GO:0008270">
    <property type="term" value="F:zinc ion binding"/>
    <property type="evidence" value="ECO:0007669"/>
    <property type="project" value="UniProtKB-KW"/>
</dbReference>
<dbReference type="InterPro" id="IPR007527">
    <property type="entry name" value="Znf_SWIM"/>
</dbReference>
<sequence length="1683" mass="191992">MGYALTEPECLYGLLGAFTFSTTIMTIPAAEVEKTPGKKKRMRTIEEELVDDPSPVKCSPRKCKWKCSKLQPSKTGSNDSPEHFPEPRAGFINDGSSPELGAILQVLFHAEPFLKWLSSHTFAPGSFAEELADLCKQHRYSTVVNPVPLLNRLYLPSPLLKPTLAEIFLGLLNAIKAEDKHQEEMIESLFGITVLETESCIQCNVGFAEKAFDLAFRIPVYETDSIQSSLDEFEKTDFSSEFCCGEPRLTKCDLLRYPEILFIFFERECLQSNVPMQLPMTVKFGTESYSLFGAILSENNVSYEVLTKYIFMGDVWMVYNDTWGRRMPATFFLKNFRRDLQLVMFERNSKRHSSPSKTKENTSGTTAETLDIDWKDEYVNKQADDIESEDEYVNKQAEEDIINSPVRKKIDLRSTPIKNKLLTKKTSNLNSYFKNLSFIPQLTKEVKASKLPEDFIEVNVLFVINNVLYQHKFCERTVKPATVCKKTGPSTAVIEFISVEAATKICTLIVEYGDVFIKLEQVEIDPEPTLLPTSSVNVNVLFVMNEALYAQNFCKRPEKPAEACKKIGDTTATVEFSSVAAATEICSGLVFYGEDLLLLEQTSAAPKQSDCSSMSVSDPNDWNDTDVLQLSKVKYSDTVQITGITSSYTSDTFKKFLFKEMKEANFLSENDLSAIVKCNYNSSTKTAVVKFSTSEEATLATYLSNLKVTKVVLDDNGNECVLCSDEEGEGQLHLEDDEGFKYFLKVLARKRGDIPKSGSHDNFLDTLTGYMEKRGVKTDICEMRKKKASMRENFRRWKVNNNELHPLFNVHSVIFDPAVKQSILKGSVYEWKDDDETLLQEPEGSDKFLDDLIKFSDSSAASWNNNSEFALVQACIDNKTEYNKPRRHINFWRSISADLYRQRFIYGPQKCENKMESLSKMYKDYCDEAGATGAVGPFEMIRDQQTRDLMELMHELKRKDVGCHPQHIQGAGIQLVHQRESPEGTGNALSRGRTRPSSLPREEGTGTAVARGRTRPSSLPRDKSMKDIQLEDQMSEMDLGPSSPSSANNRKKKKRKKWAPTVPKDLTKEMAAAVSVDLDVYDPLLTENDVPGAVMPSNNLSEVLVKDLRRWLKCRGQSTSGNRATLETRIKLCFSSGACDILDSSVDDYEWYNKKRETLRNQNPESVPPMLPMMKHWGSFPSSEIPVLYNWGHAHVYLVETAPNWSSVFNTAFSASQEETGDIAEGVGQTDIARKGMRFLTSGNILQVMDNRTDDFYFLKARVQASMKDIIYYPTATITNVSGSVRQCTCSCKCPELGRCSHVAALLLFLTRHIEANGYKAMSCTDRPCTWGQGSIVRDPGNVKDKDYGDETHKIRAYFDPRPTIFQDKTPKQLRELRHNFLKNVQRLYVTEPQPDDEEREYLFDLHLDYTYDPYEESKFTIKITIMLCKEFISNLRETKRCEPFQEEGTENQNQSKDWINKRSILFTASSAKRLRHLTAAGYKNFLRDNLWLLSEFQGSKATRYGQNKEKKARECYESEMKQSDPSVTVETSGLWRNPQFMEFGCSPDGIVSSKLGPKKLLEIKCPEMLKHGDPLNFEKYLNKSQQSRFCLHRSKNGELKLKKNHAYMYQIQMSMGILKLKECDFVVWSPKKIFIQTVQFNWKMWEEICSLLIPLHHRLLVPEYFLKRTPRQLEPCLLQYVV</sequence>
<dbReference type="PROSITE" id="PS50800">
    <property type="entry name" value="SAP"/>
    <property type="match status" value="1"/>
</dbReference>
<gene>
    <name evidence="6" type="ORF">KUF71_017709</name>
</gene>
<keyword evidence="1" id="KW-0479">Metal-binding</keyword>
<keyword evidence="1" id="KW-0863">Zinc-finger</keyword>
<dbReference type="InterPro" id="IPR011604">
    <property type="entry name" value="PDDEXK-like_dom_sf"/>
</dbReference>
<feature type="domain" description="USP" evidence="3">
    <location>
        <begin position="89"/>
        <end position="348"/>
    </location>
</feature>
<evidence type="ECO:0000259" key="5">
    <source>
        <dbReference type="PROSITE" id="PS50966"/>
    </source>
</evidence>
<dbReference type="Proteomes" id="UP001219518">
    <property type="component" value="Unassembled WGS sequence"/>
</dbReference>
<organism evidence="6 7">
    <name type="scientific">Frankliniella fusca</name>
    <dbReference type="NCBI Taxonomy" id="407009"/>
    <lineage>
        <taxon>Eukaryota</taxon>
        <taxon>Metazoa</taxon>
        <taxon>Ecdysozoa</taxon>
        <taxon>Arthropoda</taxon>
        <taxon>Hexapoda</taxon>
        <taxon>Insecta</taxon>
        <taxon>Pterygota</taxon>
        <taxon>Neoptera</taxon>
        <taxon>Paraneoptera</taxon>
        <taxon>Thysanoptera</taxon>
        <taxon>Terebrantia</taxon>
        <taxon>Thripoidea</taxon>
        <taxon>Thripidae</taxon>
        <taxon>Frankliniella</taxon>
    </lineage>
</organism>
<evidence type="ECO:0000259" key="4">
    <source>
        <dbReference type="PROSITE" id="PS50800"/>
    </source>
</evidence>
<dbReference type="PANTHER" id="PTHR47526:SF3">
    <property type="entry name" value="PHD-TYPE DOMAIN-CONTAINING PROTEIN"/>
    <property type="match status" value="1"/>
</dbReference>
<dbReference type="PROSITE" id="PS50966">
    <property type="entry name" value="ZF_SWIM"/>
    <property type="match status" value="1"/>
</dbReference>
<feature type="domain" description="SAP" evidence="4">
    <location>
        <begin position="1100"/>
        <end position="1134"/>
    </location>
</feature>
<feature type="compositionally biased region" description="Basic and acidic residues" evidence="2">
    <location>
        <begin position="1020"/>
        <end position="1029"/>
    </location>
</feature>
<dbReference type="GO" id="GO:0006281">
    <property type="term" value="P:DNA repair"/>
    <property type="evidence" value="ECO:0007669"/>
    <property type="project" value="UniProtKB-ARBA"/>
</dbReference>
<comment type="caution">
    <text evidence="6">The sequence shown here is derived from an EMBL/GenBank/DDBJ whole genome shotgun (WGS) entry which is preliminary data.</text>
</comment>
<evidence type="ECO:0000256" key="2">
    <source>
        <dbReference type="SAM" id="MobiDB-lite"/>
    </source>
</evidence>
<dbReference type="InterPro" id="IPR019080">
    <property type="entry name" value="YqaJ_viral_recombinase"/>
</dbReference>
<reference evidence="6" key="1">
    <citation type="submission" date="2021-07" db="EMBL/GenBank/DDBJ databases">
        <authorList>
            <person name="Catto M.A."/>
            <person name="Jacobson A."/>
            <person name="Kennedy G."/>
            <person name="Labadie P."/>
            <person name="Hunt B.G."/>
            <person name="Srinivasan R."/>
        </authorList>
    </citation>
    <scope>NUCLEOTIDE SEQUENCE</scope>
    <source>
        <strain evidence="6">PL_HMW_Pooled</strain>
        <tissue evidence="6">Head</tissue>
    </source>
</reference>
<name>A0AAE1HXA2_9NEOP</name>
<evidence type="ECO:0000313" key="6">
    <source>
        <dbReference type="EMBL" id="KAK3929249.1"/>
    </source>
</evidence>
<dbReference type="Pfam" id="PF09588">
    <property type="entry name" value="YqaJ"/>
    <property type="match status" value="1"/>
</dbReference>
<dbReference type="Gene3D" id="3.90.70.10">
    <property type="entry name" value="Cysteine proteinases"/>
    <property type="match status" value="1"/>
</dbReference>
<dbReference type="InterPro" id="IPR028889">
    <property type="entry name" value="USP"/>
</dbReference>
<dbReference type="InterPro" id="IPR038765">
    <property type="entry name" value="Papain-like_cys_pep_sf"/>
</dbReference>